<reference evidence="2" key="1">
    <citation type="submission" date="2016-10" db="EMBL/GenBank/DDBJ databases">
        <authorList>
            <person name="Varghese N."/>
            <person name="Submissions S."/>
        </authorList>
    </citation>
    <scope>NUCLEOTIDE SEQUENCE [LARGE SCALE GENOMIC DNA]</scope>
    <source>
        <strain evidence="2">DSM 27981</strain>
    </source>
</reference>
<name>A0A1I2HUH2_9BURK</name>
<dbReference type="RefSeq" id="WP_139222985.1">
    <property type="nucleotide sequence ID" value="NZ_FONX01000038.1"/>
</dbReference>
<protein>
    <submittedName>
        <fullName evidence="1">Uncharacterized protein</fullName>
    </submittedName>
</protein>
<dbReference type="AlphaFoldDB" id="A0A1I2HUH2"/>
<evidence type="ECO:0000313" key="2">
    <source>
        <dbReference type="Proteomes" id="UP000199119"/>
    </source>
</evidence>
<proteinExistence type="predicted"/>
<dbReference type="Proteomes" id="UP000199119">
    <property type="component" value="Unassembled WGS sequence"/>
</dbReference>
<keyword evidence="2" id="KW-1185">Reference proteome</keyword>
<accession>A0A1I2HUH2</accession>
<organism evidence="1 2">
    <name type="scientific">Paracidovorax wautersii</name>
    <dbReference type="NCBI Taxonomy" id="1177982"/>
    <lineage>
        <taxon>Bacteria</taxon>
        <taxon>Pseudomonadati</taxon>
        <taxon>Pseudomonadota</taxon>
        <taxon>Betaproteobacteria</taxon>
        <taxon>Burkholderiales</taxon>
        <taxon>Comamonadaceae</taxon>
        <taxon>Paracidovorax</taxon>
    </lineage>
</organism>
<dbReference type="STRING" id="1177982.SAMN04489711_1382"/>
<evidence type="ECO:0000313" key="1">
    <source>
        <dbReference type="EMBL" id="SFF33855.1"/>
    </source>
</evidence>
<sequence length="521" mass="57765">MPTAVMHVDQVVETFADYRARAEGEFVSYLKVKHGALIPDSSQVTLEWAKEQGLEWAVEEAIGDEYSFWDDEESFYIDRQASRHEDLVEIFMMRSGNGGIEPVGERGKANGDDALVLAKGSFAQLVMRNWEGQVIFAIGPLPKLDDELDLDKMVADNKAATVFVAKCLAACDPTSPSYLDAAQGKPAVIEVSDRVRDLARRGWIVDAARDVIDRAYATAHSVAKDDDAAAESVFESNFGIAAGDLLVVRDEVDTLIEFAENFDGELPDSVSKQYEREYLRLREFVLDRMAYAEEQPYVPDTAWTSKRVDLSAYRTAAAIQVDHASIAPFLAAQGQIRYPLMHAAPGSMSRMSEKDFDIHVMPRILEKYPFERAKSENGLWTLYTSGPGSEHEAEGALVFRGHRSWGHLHALGALTARWLRDTPAVALSELPQWFHLSSDPVEVSEVLASTRPPETVMKPFGDLSVTGVLFEKRGAEIAQLYVTHAAHPVLMTASFRPVIVDGQWNVSEADVSSTQEVDHGR</sequence>
<gene>
    <name evidence="1" type="ORF">SAMN04489711_1382</name>
</gene>
<dbReference type="EMBL" id="FONX01000038">
    <property type="protein sequence ID" value="SFF33855.1"/>
    <property type="molecule type" value="Genomic_DNA"/>
</dbReference>